<evidence type="ECO:0000313" key="2">
    <source>
        <dbReference type="Proteomes" id="UP000070544"/>
    </source>
</evidence>
<dbReference type="GO" id="GO:0006888">
    <property type="term" value="P:endoplasmic reticulum to Golgi vesicle-mediated transport"/>
    <property type="evidence" value="ECO:0007669"/>
    <property type="project" value="InterPro"/>
</dbReference>
<evidence type="ECO:0000313" key="1">
    <source>
        <dbReference type="EMBL" id="KXS21317.1"/>
    </source>
</evidence>
<sequence length="736" mass="81512">MEFDVRAPEELQAITSDAFTARSRALVLKDTAAILSKDLQNLRKGSYSLLLSSFGRQRDVLVALETSKSHIEQLGRIRAYSISVSDSTSSREAMRAFDALLDEWTHLSAQDSGGTPTSVLQELAAKGVEKGWESLLPVLTNDFKSSFAPLGWPAQLQDLSKLPKSALQQFKAGLVDLLRVQRAGRAKPASIMPARKILSLTANTANHTLPVEPIVALEALTDPVVLRLRYHFGGGRGTDRVDKPEWIFQYILRQFDSLRPFLARVVQQVLNSEGLGEYNVESEFFVYLLHPLLAKLRRLSPILRSNPHFLPHHAAECIRFDVKAEFIIPPEYEFSCTRVITDDPVTFEAWIAAEEQAAKHSFEKVLHRDKGWEVAENGTTHVAEAFVGLLEGITSRYSSLPSLRSRAAFVSRVQLPLAGDFLARLQELHEAHLRSISLIGGLVGAVGGVRQQAKNETKSTRSVEDDGILDLCRWANSAGFVADSLSWWEDSVFFVTLWEEMRAEAIALDTSRETSEERRAPDSLFGGIIEGYKALEGRLLGSIVEEVVTLVANQMRQYVQRRDWFYPVESITPAASVELGPALSSLSNIIDVLRANLSESSCSSVVGKIAARLDERVLTNVAFTHTFSDAGGAQLQIDVAELGRAIAGVRGAQWKFLPRSSDASYLLSLPTTSDSFAPSSGSSITLPFVFESIRTLDLQDSVEAKSEFLSKIGLKSLSWAEARRLVHRREETNRLY</sequence>
<dbReference type="PANTHER" id="PTHR13520">
    <property type="entry name" value="RAD50-INTERACTING PROTEIN 1 RINT-1"/>
    <property type="match status" value="1"/>
</dbReference>
<evidence type="ECO:0008006" key="3">
    <source>
        <dbReference type="Google" id="ProtNLM"/>
    </source>
</evidence>
<dbReference type="Gene3D" id="1.20.58.670">
    <property type="entry name" value="Dsl1p vesicle tethering complex, Tip20p subunit, domain D"/>
    <property type="match status" value="1"/>
</dbReference>
<dbReference type="PANTHER" id="PTHR13520:SF0">
    <property type="entry name" value="RAD50-INTERACTING PROTEIN 1"/>
    <property type="match status" value="1"/>
</dbReference>
<dbReference type="GO" id="GO:0060628">
    <property type="term" value="P:regulation of ER to Golgi vesicle-mediated transport"/>
    <property type="evidence" value="ECO:0007669"/>
    <property type="project" value="TreeGrafter"/>
</dbReference>
<reference evidence="1 2" key="1">
    <citation type="journal article" date="2015" name="Genome Biol. Evol.">
        <title>Phylogenomic analyses indicate that early fungi evolved digesting cell walls of algal ancestors of land plants.</title>
        <authorList>
            <person name="Chang Y."/>
            <person name="Wang S."/>
            <person name="Sekimoto S."/>
            <person name="Aerts A.L."/>
            <person name="Choi C."/>
            <person name="Clum A."/>
            <person name="LaButti K.M."/>
            <person name="Lindquist E.A."/>
            <person name="Yee Ngan C."/>
            <person name="Ohm R.A."/>
            <person name="Salamov A.A."/>
            <person name="Grigoriev I.V."/>
            <person name="Spatafora J.W."/>
            <person name="Berbee M.L."/>
        </authorList>
    </citation>
    <scope>NUCLEOTIDE SEQUENCE [LARGE SCALE GENOMIC DNA]</scope>
    <source>
        <strain evidence="1 2">JEL478</strain>
    </source>
</reference>
<dbReference type="InterPro" id="IPR007528">
    <property type="entry name" value="RINT1_Tip20"/>
</dbReference>
<dbReference type="PROSITE" id="PS51386">
    <property type="entry name" value="RINT1_TIP20"/>
    <property type="match status" value="1"/>
</dbReference>
<dbReference type="OrthoDB" id="407410at2759"/>
<dbReference type="GO" id="GO:0006890">
    <property type="term" value="P:retrograde vesicle-mediated transport, Golgi to endoplasmic reticulum"/>
    <property type="evidence" value="ECO:0007669"/>
    <property type="project" value="InterPro"/>
</dbReference>
<dbReference type="GO" id="GO:0070939">
    <property type="term" value="C:Dsl1/NZR complex"/>
    <property type="evidence" value="ECO:0007669"/>
    <property type="project" value="InterPro"/>
</dbReference>
<protein>
    <recommendedName>
        <fullName evidence="3">RINT-1 family protein</fullName>
    </recommendedName>
</protein>
<dbReference type="EMBL" id="KQ965733">
    <property type="protein sequence ID" value="KXS21317.1"/>
    <property type="molecule type" value="Genomic_DNA"/>
</dbReference>
<dbReference type="STRING" id="1344416.A0A139AX82"/>
<gene>
    <name evidence="1" type="ORF">M427DRAFT_142419</name>
</gene>
<dbReference type="Pfam" id="PF04437">
    <property type="entry name" value="RINT1_TIP1"/>
    <property type="match status" value="1"/>
</dbReference>
<dbReference type="OMA" id="FRTGWVE"/>
<dbReference type="AlphaFoldDB" id="A0A139AX82"/>
<dbReference type="Proteomes" id="UP000070544">
    <property type="component" value="Unassembled WGS sequence"/>
</dbReference>
<proteinExistence type="predicted"/>
<accession>A0A139AX82</accession>
<dbReference type="InterPro" id="IPR042044">
    <property type="entry name" value="EXOC6PINT-1/Sec15/Tip20_C_dom2"/>
</dbReference>
<organism evidence="1 2">
    <name type="scientific">Gonapodya prolifera (strain JEL478)</name>
    <name type="common">Monoblepharis prolifera</name>
    <dbReference type="NCBI Taxonomy" id="1344416"/>
    <lineage>
        <taxon>Eukaryota</taxon>
        <taxon>Fungi</taxon>
        <taxon>Fungi incertae sedis</taxon>
        <taxon>Chytridiomycota</taxon>
        <taxon>Chytridiomycota incertae sedis</taxon>
        <taxon>Monoblepharidomycetes</taxon>
        <taxon>Monoblepharidales</taxon>
        <taxon>Gonapodyaceae</taxon>
        <taxon>Gonapodya</taxon>
    </lineage>
</organism>
<keyword evidence="2" id="KW-1185">Reference proteome</keyword>
<name>A0A139AX82_GONPJ</name>